<dbReference type="InterPro" id="IPR000971">
    <property type="entry name" value="Globin"/>
</dbReference>
<dbReference type="WBParaSite" id="DME_0000038801-mRNA-1">
    <property type="protein sequence ID" value="DME_0000038801-mRNA-1"/>
    <property type="gene ID" value="DME_0000038801"/>
</dbReference>
<reference evidence="9 11" key="2">
    <citation type="submission" date="2018-11" db="EMBL/GenBank/DDBJ databases">
        <authorList>
            <consortium name="Pathogen Informatics"/>
        </authorList>
    </citation>
    <scope>NUCLEOTIDE SEQUENCE [LARGE SCALE GENOMIC DNA]</scope>
</reference>
<evidence type="ECO:0000256" key="4">
    <source>
        <dbReference type="ARBA" id="ARBA00022723"/>
    </source>
</evidence>
<comment type="similarity">
    <text evidence="6">Belongs to the globin family.</text>
</comment>
<evidence type="ECO:0000256" key="6">
    <source>
        <dbReference type="RuleBase" id="RU000356"/>
    </source>
</evidence>
<accession>A0A0N4U1B7</accession>
<dbReference type="STRING" id="318479.A0A0N4U1B7"/>
<evidence type="ECO:0000256" key="3">
    <source>
        <dbReference type="ARBA" id="ARBA00022621"/>
    </source>
</evidence>
<gene>
    <name evidence="9" type="ORF">DME_LOCUS4748</name>
</gene>
<evidence type="ECO:0000259" key="8">
    <source>
        <dbReference type="PROSITE" id="PS01033"/>
    </source>
</evidence>
<dbReference type="PANTHER" id="PTHR46458">
    <property type="entry name" value="BLR2807 PROTEIN"/>
    <property type="match status" value="1"/>
</dbReference>
<evidence type="ECO:0000256" key="5">
    <source>
        <dbReference type="ARBA" id="ARBA00023004"/>
    </source>
</evidence>
<dbReference type="CDD" id="cd01040">
    <property type="entry name" value="Mb-like"/>
    <property type="match status" value="1"/>
</dbReference>
<evidence type="ECO:0000313" key="11">
    <source>
        <dbReference type="Proteomes" id="UP000274756"/>
    </source>
</evidence>
<keyword evidence="11" id="KW-1185">Reference proteome</keyword>
<dbReference type="InterPro" id="IPR050532">
    <property type="entry name" value="Globin-like_OT"/>
</dbReference>
<dbReference type="Gene3D" id="1.10.490.10">
    <property type="entry name" value="Globins"/>
    <property type="match status" value="1"/>
</dbReference>
<dbReference type="AlphaFoldDB" id="A0A0N4U1B7"/>
<dbReference type="PROSITE" id="PS01033">
    <property type="entry name" value="GLOBIN"/>
    <property type="match status" value="1"/>
</dbReference>
<keyword evidence="2 6" id="KW-0349">Heme</keyword>
<evidence type="ECO:0000256" key="1">
    <source>
        <dbReference type="ARBA" id="ARBA00022448"/>
    </source>
</evidence>
<evidence type="ECO:0000256" key="2">
    <source>
        <dbReference type="ARBA" id="ARBA00022617"/>
    </source>
</evidence>
<protein>
    <submittedName>
        <fullName evidence="12">GLOBIN domain-containing protein</fullName>
    </submittedName>
</protein>
<name>A0A0N4U1B7_DRAME</name>
<dbReference type="Proteomes" id="UP000038040">
    <property type="component" value="Unplaced"/>
</dbReference>
<proteinExistence type="inferred from homology"/>
<dbReference type="PANTHER" id="PTHR46458:SF1">
    <property type="entry name" value="GEO09476P1"/>
    <property type="match status" value="1"/>
</dbReference>
<feature type="compositionally biased region" description="Basic and acidic residues" evidence="7">
    <location>
        <begin position="40"/>
        <end position="53"/>
    </location>
</feature>
<evidence type="ECO:0000256" key="7">
    <source>
        <dbReference type="SAM" id="MobiDB-lite"/>
    </source>
</evidence>
<dbReference type="Pfam" id="PF00042">
    <property type="entry name" value="Globin"/>
    <property type="match status" value="1"/>
</dbReference>
<evidence type="ECO:0000313" key="9">
    <source>
        <dbReference type="EMBL" id="VDN54775.1"/>
    </source>
</evidence>
<dbReference type="InterPro" id="IPR044399">
    <property type="entry name" value="Mb-like_M"/>
</dbReference>
<dbReference type="EMBL" id="UYYG01001150">
    <property type="protein sequence ID" value="VDN54775.1"/>
    <property type="molecule type" value="Genomic_DNA"/>
</dbReference>
<keyword evidence="3 6" id="KW-0561">Oxygen transport</keyword>
<feature type="region of interest" description="Disordered" evidence="7">
    <location>
        <begin position="37"/>
        <end position="83"/>
    </location>
</feature>
<dbReference type="GO" id="GO:0046872">
    <property type="term" value="F:metal ion binding"/>
    <property type="evidence" value="ECO:0007669"/>
    <property type="project" value="UniProtKB-KW"/>
</dbReference>
<keyword evidence="5" id="KW-0408">Iron</keyword>
<evidence type="ECO:0000313" key="12">
    <source>
        <dbReference type="WBParaSite" id="DME_0000038801-mRNA-1"/>
    </source>
</evidence>
<dbReference type="InterPro" id="IPR012292">
    <property type="entry name" value="Globin/Proto"/>
</dbReference>
<organism evidence="10 12">
    <name type="scientific">Dracunculus medinensis</name>
    <name type="common">Guinea worm</name>
    <dbReference type="NCBI Taxonomy" id="318479"/>
    <lineage>
        <taxon>Eukaryota</taxon>
        <taxon>Metazoa</taxon>
        <taxon>Ecdysozoa</taxon>
        <taxon>Nematoda</taxon>
        <taxon>Chromadorea</taxon>
        <taxon>Rhabditida</taxon>
        <taxon>Spirurina</taxon>
        <taxon>Dracunculoidea</taxon>
        <taxon>Dracunculidae</taxon>
        <taxon>Dracunculus</taxon>
    </lineage>
</organism>
<dbReference type="GO" id="GO:0020037">
    <property type="term" value="F:heme binding"/>
    <property type="evidence" value="ECO:0007669"/>
    <property type="project" value="InterPro"/>
</dbReference>
<keyword evidence="4" id="KW-0479">Metal-binding</keyword>
<sequence length="276" mass="31967">MGNIESVTGAVTRKFSREILPQSPKLPCLPRKQSVLINDDAIKNGKSPVERSSRASSFRSHSEQRSFSKEKCPTESSSTSPLSTKLRISMDMRVCVGEKWPSPQFPITGDLRSHQITLIRRTWKQQLKKHNDDEHEMATRLLLRIFLIEPRLRGFFYLSDVPYNELRSSYIFQQHVKAIEPTLSFVMKHLHDPTSMSGHLQMLGGRHLAYTTVPYKSIYWKIIVQAIMEFVHADSEACVVRDAWIVLGGFCTEQMRIGFKIEYKLWKVANEWRKIQ</sequence>
<dbReference type="GO" id="GO:0005344">
    <property type="term" value="F:oxygen carrier activity"/>
    <property type="evidence" value="ECO:0007669"/>
    <property type="project" value="UniProtKB-KW"/>
</dbReference>
<dbReference type="SUPFAM" id="SSF46458">
    <property type="entry name" value="Globin-like"/>
    <property type="match status" value="1"/>
</dbReference>
<dbReference type="GO" id="GO:0019825">
    <property type="term" value="F:oxygen binding"/>
    <property type="evidence" value="ECO:0007669"/>
    <property type="project" value="InterPro"/>
</dbReference>
<keyword evidence="1 6" id="KW-0813">Transport</keyword>
<feature type="compositionally biased region" description="Low complexity" evidence="7">
    <location>
        <begin position="74"/>
        <end position="83"/>
    </location>
</feature>
<reference evidence="12" key="1">
    <citation type="submission" date="2017-02" db="UniProtKB">
        <authorList>
            <consortium name="WormBaseParasite"/>
        </authorList>
    </citation>
    <scope>IDENTIFICATION</scope>
</reference>
<feature type="domain" description="Globin" evidence="8">
    <location>
        <begin position="110"/>
        <end position="260"/>
    </location>
</feature>
<dbReference type="InterPro" id="IPR009050">
    <property type="entry name" value="Globin-like_sf"/>
</dbReference>
<feature type="compositionally biased region" description="Basic and acidic residues" evidence="7">
    <location>
        <begin position="60"/>
        <end position="73"/>
    </location>
</feature>
<evidence type="ECO:0000313" key="10">
    <source>
        <dbReference type="Proteomes" id="UP000038040"/>
    </source>
</evidence>
<dbReference type="OrthoDB" id="5847967at2759"/>
<dbReference type="Proteomes" id="UP000274756">
    <property type="component" value="Unassembled WGS sequence"/>
</dbReference>